<dbReference type="AlphaFoldDB" id="A0A4R1G2R8"/>
<protein>
    <recommendedName>
        <fullName evidence="1">DUF6881 domain-containing protein</fullName>
    </recommendedName>
</protein>
<accession>A0A4R1G2R8</accession>
<sequence length="91" mass="10560">MRMEWRHDSETEPSTFFIEVGDDNYEVRKVEIFKDGRSHRVGLNGADDIGLAQIPVDSIEEINLDPDFHAIEIDATYFETEWEKAPEATWS</sequence>
<organism evidence="2 3">
    <name type="scientific">Nocardia alba</name>
    <dbReference type="NCBI Taxonomy" id="225051"/>
    <lineage>
        <taxon>Bacteria</taxon>
        <taxon>Bacillati</taxon>
        <taxon>Actinomycetota</taxon>
        <taxon>Actinomycetes</taxon>
        <taxon>Mycobacteriales</taxon>
        <taxon>Nocardiaceae</taxon>
        <taxon>Nocardia</taxon>
    </lineage>
</organism>
<dbReference type="InterPro" id="IPR049248">
    <property type="entry name" value="DUF6881"/>
</dbReference>
<name>A0A4R1G2R8_9NOCA</name>
<comment type="caution">
    <text evidence="2">The sequence shown here is derived from an EMBL/GenBank/DDBJ whole genome shotgun (WGS) entry which is preliminary data.</text>
</comment>
<feature type="domain" description="DUF6881" evidence="1">
    <location>
        <begin position="1"/>
        <end position="85"/>
    </location>
</feature>
<proteinExistence type="predicted"/>
<dbReference type="EMBL" id="SMFR01000001">
    <property type="protein sequence ID" value="TCK00530.1"/>
    <property type="molecule type" value="Genomic_DNA"/>
</dbReference>
<gene>
    <name evidence="2" type="ORF">DFR71_1533</name>
</gene>
<evidence type="ECO:0000259" key="1">
    <source>
        <dbReference type="Pfam" id="PF21812"/>
    </source>
</evidence>
<keyword evidence="3" id="KW-1185">Reference proteome</keyword>
<reference evidence="2 3" key="1">
    <citation type="submission" date="2019-03" db="EMBL/GenBank/DDBJ databases">
        <title>Genomic Encyclopedia of Type Strains, Phase IV (KMG-IV): sequencing the most valuable type-strain genomes for metagenomic binning, comparative biology and taxonomic classification.</title>
        <authorList>
            <person name="Goeker M."/>
        </authorList>
    </citation>
    <scope>NUCLEOTIDE SEQUENCE [LARGE SCALE GENOMIC DNA]</scope>
    <source>
        <strain evidence="2 3">DSM 44684</strain>
    </source>
</reference>
<evidence type="ECO:0000313" key="2">
    <source>
        <dbReference type="EMBL" id="TCK00530.1"/>
    </source>
</evidence>
<dbReference type="Proteomes" id="UP000294856">
    <property type="component" value="Unassembled WGS sequence"/>
</dbReference>
<dbReference type="Pfam" id="PF21812">
    <property type="entry name" value="DUF6881"/>
    <property type="match status" value="1"/>
</dbReference>
<evidence type="ECO:0000313" key="3">
    <source>
        <dbReference type="Proteomes" id="UP000294856"/>
    </source>
</evidence>